<accession>A0A248UCU4</accession>
<keyword evidence="3" id="KW-0012">Acyltransferase</keyword>
<feature type="domain" description="Acyltransferase 3" evidence="2">
    <location>
        <begin position="3"/>
        <end position="305"/>
    </location>
</feature>
<keyword evidence="1" id="KW-0472">Membrane</keyword>
<evidence type="ECO:0000313" key="4">
    <source>
        <dbReference type="Proteomes" id="UP000215256"/>
    </source>
</evidence>
<dbReference type="RefSeq" id="WP_095445225.1">
    <property type="nucleotide sequence ID" value="NZ_CP022603.1"/>
</dbReference>
<evidence type="ECO:0000259" key="2">
    <source>
        <dbReference type="Pfam" id="PF01757"/>
    </source>
</evidence>
<organism evidence="3 4">
    <name type="scientific">Ochrobactrum quorumnocens</name>
    <dbReference type="NCBI Taxonomy" id="271865"/>
    <lineage>
        <taxon>Bacteria</taxon>
        <taxon>Pseudomonadati</taxon>
        <taxon>Pseudomonadota</taxon>
        <taxon>Alphaproteobacteria</taxon>
        <taxon>Hyphomicrobiales</taxon>
        <taxon>Brucellaceae</taxon>
        <taxon>Brucella/Ochrobactrum group</taxon>
        <taxon>Ochrobactrum</taxon>
    </lineage>
</organism>
<feature type="transmembrane region" description="Helical" evidence="1">
    <location>
        <begin position="206"/>
        <end position="226"/>
    </location>
</feature>
<dbReference type="InterPro" id="IPR050879">
    <property type="entry name" value="Acyltransferase_3"/>
</dbReference>
<feature type="transmembrane region" description="Helical" evidence="1">
    <location>
        <begin position="12"/>
        <end position="30"/>
    </location>
</feature>
<dbReference type="GO" id="GO:0000271">
    <property type="term" value="P:polysaccharide biosynthetic process"/>
    <property type="evidence" value="ECO:0007669"/>
    <property type="project" value="TreeGrafter"/>
</dbReference>
<proteinExistence type="predicted"/>
<feature type="transmembrane region" description="Helical" evidence="1">
    <location>
        <begin position="145"/>
        <end position="164"/>
    </location>
</feature>
<dbReference type="PANTHER" id="PTHR23028">
    <property type="entry name" value="ACETYLTRANSFERASE"/>
    <property type="match status" value="1"/>
</dbReference>
<dbReference type="GO" id="GO:0016020">
    <property type="term" value="C:membrane"/>
    <property type="evidence" value="ECO:0007669"/>
    <property type="project" value="TreeGrafter"/>
</dbReference>
<protein>
    <submittedName>
        <fullName evidence="3">Acyltransferase family protein</fullName>
    </submittedName>
</protein>
<feature type="transmembrane region" description="Helical" evidence="1">
    <location>
        <begin position="72"/>
        <end position="94"/>
    </location>
</feature>
<dbReference type="AlphaFoldDB" id="A0A248UCU4"/>
<dbReference type="GO" id="GO:0016747">
    <property type="term" value="F:acyltransferase activity, transferring groups other than amino-acyl groups"/>
    <property type="evidence" value="ECO:0007669"/>
    <property type="project" value="InterPro"/>
</dbReference>
<keyword evidence="3" id="KW-0808">Transferase</keyword>
<sequence length="333" mass="37645">MRNHELDGLRGLACLIVVVGHAFGSSWAWVSWPGLMGGIPRIGVWLFFVLSAFLLTHRLLEESVSLVSLVRYTIARLTRIVPPFVIAVGFYRLIDPDGFETNSQMLCVLMLQAPYKHLWTIPVEMKFYLLLPFIVIALKKLTKAIGIYLTFLALAASLIAIRYYGPTVTVENYLSVAPYLVCFGAGVTAAWVTHFSPRPHGATGRICAYVAIFSIAALVLFNKTGYFGDFKSELARHHTTFGMLWAILIYGIYNDAGRWNSLFASFPLRKIGEISFSVYLFHWAFIMWTKDWFFPIGLISAVGFSLMIGFLSFHAFEKPLIGVRKLIFKRLYL</sequence>
<keyword evidence="1" id="KW-0812">Transmembrane</keyword>
<feature type="transmembrane region" description="Helical" evidence="1">
    <location>
        <begin position="118"/>
        <end position="138"/>
    </location>
</feature>
<dbReference type="Pfam" id="PF01757">
    <property type="entry name" value="Acyl_transf_3"/>
    <property type="match status" value="1"/>
</dbReference>
<dbReference type="PANTHER" id="PTHR23028:SF53">
    <property type="entry name" value="ACYL_TRANSF_3 DOMAIN-CONTAINING PROTEIN"/>
    <property type="match status" value="1"/>
</dbReference>
<feature type="transmembrane region" description="Helical" evidence="1">
    <location>
        <begin position="292"/>
        <end position="316"/>
    </location>
</feature>
<feature type="transmembrane region" description="Helical" evidence="1">
    <location>
        <begin position="42"/>
        <end position="60"/>
    </location>
</feature>
<reference evidence="3 4" key="1">
    <citation type="submission" date="2017-07" db="EMBL/GenBank/DDBJ databases">
        <title>Phylogenetic study on the rhizospheric bacterium Ochrobactrum sp. A44.</title>
        <authorList>
            <person name="Krzyzanowska D.M."/>
            <person name="Ossowicki A."/>
            <person name="Rajewska M."/>
            <person name="Maciag T."/>
            <person name="Kaczynski Z."/>
            <person name="Czerwicka M."/>
            <person name="Jafra S."/>
        </authorList>
    </citation>
    <scope>NUCLEOTIDE SEQUENCE [LARGE SCALE GENOMIC DNA]</scope>
    <source>
        <strain evidence="3 4">A44</strain>
    </source>
</reference>
<dbReference type="KEGG" id="och:CES85_5313"/>
<dbReference type="EMBL" id="CP022603">
    <property type="protein sequence ID" value="ASV84518.1"/>
    <property type="molecule type" value="Genomic_DNA"/>
</dbReference>
<evidence type="ECO:0000313" key="3">
    <source>
        <dbReference type="EMBL" id="ASV84518.1"/>
    </source>
</evidence>
<dbReference type="Proteomes" id="UP000215256">
    <property type="component" value="Chromosome 2"/>
</dbReference>
<dbReference type="InterPro" id="IPR002656">
    <property type="entry name" value="Acyl_transf_3_dom"/>
</dbReference>
<feature type="transmembrane region" description="Helical" evidence="1">
    <location>
        <begin position="268"/>
        <end position="286"/>
    </location>
</feature>
<keyword evidence="1" id="KW-1133">Transmembrane helix</keyword>
<feature type="transmembrane region" description="Helical" evidence="1">
    <location>
        <begin position="238"/>
        <end position="256"/>
    </location>
</feature>
<dbReference type="OrthoDB" id="9796461at2"/>
<feature type="transmembrane region" description="Helical" evidence="1">
    <location>
        <begin position="176"/>
        <end position="194"/>
    </location>
</feature>
<name>A0A248UCU4_9HYPH</name>
<gene>
    <name evidence="3" type="ORF">CES85_5313</name>
</gene>
<evidence type="ECO:0000256" key="1">
    <source>
        <dbReference type="SAM" id="Phobius"/>
    </source>
</evidence>